<keyword evidence="2" id="KW-0418">Kinase</keyword>
<evidence type="ECO:0000313" key="2">
    <source>
        <dbReference type="EMBL" id="MEN2766094.1"/>
    </source>
</evidence>
<dbReference type="NCBIfam" id="NF005807">
    <property type="entry name" value="PRK07667.1"/>
    <property type="match status" value="1"/>
</dbReference>
<dbReference type="Pfam" id="PF00485">
    <property type="entry name" value="PRK"/>
    <property type="match status" value="1"/>
</dbReference>
<dbReference type="Proteomes" id="UP001444625">
    <property type="component" value="Unassembled WGS sequence"/>
</dbReference>
<proteinExistence type="predicted"/>
<sequence>MNLKEIIAQLLLERTNLDVIDRPFIVGIDGLGGAGKTTFVNEMEKGLTNQDCQLVVLHIDDYIVRKNKRYNTGHEEWFEYYYLQWDIKLLAKVFFEKMHQDFRNVSLPLYNNKTDSISLKSTNIRPNSIVLIEGVFLQRIEWRDFFDFVIFIECSRKLRMERVLNRDAYIGNQKERLSKYQRRYWLGEEHYLKTENPIEKADAIYNAIS</sequence>
<name>A0ABU9XCX0_9BACI</name>
<keyword evidence="3" id="KW-1185">Reference proteome</keyword>
<comment type="caution">
    <text evidence="2">The sequence shown here is derived from an EMBL/GenBank/DDBJ whole genome shotgun (WGS) entry which is preliminary data.</text>
</comment>
<reference evidence="2 3" key="1">
    <citation type="submission" date="2024-05" db="EMBL/GenBank/DDBJ databases">
        <authorList>
            <person name="Haq I."/>
            <person name="Ullah Z."/>
            <person name="Ahmad R."/>
            <person name="Li M."/>
            <person name="Tong Y."/>
        </authorList>
    </citation>
    <scope>NUCLEOTIDE SEQUENCE [LARGE SCALE GENOMIC DNA]</scope>
    <source>
        <strain evidence="2 3">16A2E</strain>
    </source>
</reference>
<dbReference type="GO" id="GO:0016301">
    <property type="term" value="F:kinase activity"/>
    <property type="evidence" value="ECO:0007669"/>
    <property type="project" value="UniProtKB-KW"/>
</dbReference>
<gene>
    <name evidence="2" type="ORF">ABC228_02765</name>
</gene>
<evidence type="ECO:0000313" key="3">
    <source>
        <dbReference type="Proteomes" id="UP001444625"/>
    </source>
</evidence>
<dbReference type="EMBL" id="JBDIML010000001">
    <property type="protein sequence ID" value="MEN2766094.1"/>
    <property type="molecule type" value="Genomic_DNA"/>
</dbReference>
<organism evidence="2 3">
    <name type="scientific">Ornithinibacillus xuwenensis</name>
    <dbReference type="NCBI Taxonomy" id="3144668"/>
    <lineage>
        <taxon>Bacteria</taxon>
        <taxon>Bacillati</taxon>
        <taxon>Bacillota</taxon>
        <taxon>Bacilli</taxon>
        <taxon>Bacillales</taxon>
        <taxon>Bacillaceae</taxon>
        <taxon>Ornithinibacillus</taxon>
    </lineage>
</organism>
<protein>
    <submittedName>
        <fullName evidence="2">Kinase</fullName>
    </submittedName>
</protein>
<dbReference type="PANTHER" id="PTHR10285">
    <property type="entry name" value="URIDINE KINASE"/>
    <property type="match status" value="1"/>
</dbReference>
<accession>A0ABU9XCX0</accession>
<dbReference type="Gene3D" id="3.40.50.300">
    <property type="entry name" value="P-loop containing nucleotide triphosphate hydrolases"/>
    <property type="match status" value="1"/>
</dbReference>
<feature type="domain" description="Phosphoribulokinase/uridine kinase" evidence="1">
    <location>
        <begin position="25"/>
        <end position="168"/>
    </location>
</feature>
<dbReference type="SUPFAM" id="SSF52540">
    <property type="entry name" value="P-loop containing nucleoside triphosphate hydrolases"/>
    <property type="match status" value="1"/>
</dbReference>
<dbReference type="InterPro" id="IPR006083">
    <property type="entry name" value="PRK/URK"/>
</dbReference>
<dbReference type="InterPro" id="IPR027417">
    <property type="entry name" value="P-loop_NTPase"/>
</dbReference>
<dbReference type="RefSeq" id="WP_345823552.1">
    <property type="nucleotide sequence ID" value="NZ_JBDIML010000001.1"/>
</dbReference>
<evidence type="ECO:0000259" key="1">
    <source>
        <dbReference type="Pfam" id="PF00485"/>
    </source>
</evidence>
<keyword evidence="2" id="KW-0808">Transferase</keyword>